<dbReference type="PANTHER" id="PTHR23323:SF26">
    <property type="entry name" value="VACUOLAR PROTEIN SORTING-ASSOCIATED PROTEIN 18 HOMOLOG"/>
    <property type="match status" value="1"/>
</dbReference>
<comment type="similarity">
    <text evidence="2">Belongs to the VPS18 family.</text>
</comment>
<feature type="coiled-coil region" evidence="9">
    <location>
        <begin position="938"/>
        <end position="986"/>
    </location>
</feature>
<dbReference type="PANTHER" id="PTHR23323">
    <property type="entry name" value="VACUOLAR PROTEIN SORTING-ASSOCIATED PROTEIN"/>
    <property type="match status" value="1"/>
</dbReference>
<dbReference type="VEuPathDB" id="VectorBase:GPAI018561"/>
<evidence type="ECO:0000313" key="13">
    <source>
        <dbReference type="Proteomes" id="UP000092445"/>
    </source>
</evidence>
<evidence type="ECO:0000256" key="4">
    <source>
        <dbReference type="ARBA" id="ARBA00022723"/>
    </source>
</evidence>
<evidence type="ECO:0000256" key="9">
    <source>
        <dbReference type="SAM" id="Coils"/>
    </source>
</evidence>
<dbReference type="Pfam" id="PF26148">
    <property type="entry name" value="VPS18_RING_C"/>
    <property type="match status" value="1"/>
</dbReference>
<dbReference type="STRING" id="7398.A0A1A9ZLN4"/>
<dbReference type="Proteomes" id="UP000092445">
    <property type="component" value="Unassembled WGS sequence"/>
</dbReference>
<dbReference type="GO" id="GO:0030674">
    <property type="term" value="F:protein-macromolecule adaptor activity"/>
    <property type="evidence" value="ECO:0007669"/>
    <property type="project" value="TreeGrafter"/>
</dbReference>
<reference evidence="12" key="2">
    <citation type="submission" date="2020-05" db="UniProtKB">
        <authorList>
            <consortium name="EnsemblMetazoa"/>
        </authorList>
    </citation>
    <scope>IDENTIFICATION</scope>
    <source>
        <strain evidence="12">IAEA</strain>
    </source>
</reference>
<dbReference type="InterPro" id="IPR007810">
    <property type="entry name" value="Pep3/Vps18_beta-prop"/>
</dbReference>
<evidence type="ECO:0000259" key="10">
    <source>
        <dbReference type="Pfam" id="PF05131"/>
    </source>
</evidence>
<comment type="subcellular location">
    <subcellularLocation>
        <location evidence="1">Late endosome membrane</location>
        <topology evidence="1">Peripheral membrane protein</topology>
        <orientation evidence="1">Cytoplasmic side</orientation>
    </subcellularLocation>
</comment>
<feature type="domain" description="Pep3/Vps18 RING C-terminal" evidence="11">
    <location>
        <begin position="898"/>
        <end position="992"/>
    </location>
</feature>
<feature type="repeat" description="CHCR" evidence="8">
    <location>
        <begin position="668"/>
        <end position="822"/>
    </location>
</feature>
<dbReference type="GO" id="GO:0008270">
    <property type="term" value="F:zinc ion binding"/>
    <property type="evidence" value="ECO:0007669"/>
    <property type="project" value="UniProtKB-KW"/>
</dbReference>
<dbReference type="GO" id="GO:0006886">
    <property type="term" value="P:intracellular protein transport"/>
    <property type="evidence" value="ECO:0007669"/>
    <property type="project" value="UniProtKB-UniRule"/>
</dbReference>
<evidence type="ECO:0000259" key="11">
    <source>
        <dbReference type="Pfam" id="PF26148"/>
    </source>
</evidence>
<evidence type="ECO:0000256" key="5">
    <source>
        <dbReference type="ARBA" id="ARBA00022771"/>
    </source>
</evidence>
<organism evidence="12 13">
    <name type="scientific">Glossina pallidipes</name>
    <name type="common">Tsetse fly</name>
    <dbReference type="NCBI Taxonomy" id="7398"/>
    <lineage>
        <taxon>Eukaryota</taxon>
        <taxon>Metazoa</taxon>
        <taxon>Ecdysozoa</taxon>
        <taxon>Arthropoda</taxon>
        <taxon>Hexapoda</taxon>
        <taxon>Insecta</taxon>
        <taxon>Pterygota</taxon>
        <taxon>Neoptera</taxon>
        <taxon>Endopterygota</taxon>
        <taxon>Diptera</taxon>
        <taxon>Brachycera</taxon>
        <taxon>Muscomorpha</taxon>
        <taxon>Hippoboscoidea</taxon>
        <taxon>Glossinidae</taxon>
        <taxon>Glossina</taxon>
    </lineage>
</organism>
<keyword evidence="13" id="KW-1185">Reference proteome</keyword>
<keyword evidence="9" id="KW-0175">Coiled coil</keyword>
<evidence type="ECO:0000256" key="7">
    <source>
        <dbReference type="ARBA" id="ARBA00023136"/>
    </source>
</evidence>
<feature type="domain" description="Pep3/Vps18 beta-propeller" evidence="10">
    <location>
        <begin position="76"/>
        <end position="448"/>
    </location>
</feature>
<proteinExistence type="inferred from homology"/>
<evidence type="ECO:0000256" key="2">
    <source>
        <dbReference type="ARBA" id="ARBA00010454"/>
    </source>
</evidence>
<evidence type="ECO:0000256" key="8">
    <source>
        <dbReference type="PROSITE-ProRule" id="PRU01006"/>
    </source>
</evidence>
<evidence type="ECO:0000256" key="3">
    <source>
        <dbReference type="ARBA" id="ARBA00017338"/>
    </source>
</evidence>
<evidence type="ECO:0000313" key="12">
    <source>
        <dbReference type="EnsemblMetazoa" id="GPAI018561-PA"/>
    </source>
</evidence>
<dbReference type="EnsemblMetazoa" id="GPAI018561-RA">
    <property type="protein sequence ID" value="GPAI018561-PA"/>
    <property type="gene ID" value="GPAI018561"/>
</dbReference>
<sequence length="1014" mass="117017">MKRKNKVEWCKRIKNNNKIPFTKILFWRNGEMAAYSDSSANEKPHITVVRPKFLQTVEKSNNSDASSSNNDDSETPIFSKRKILLRIPKQYKGDFMHLTVSKNWLVCLLAAPPPATQITLLRFFLLRALPPGEIALEKYLAGYKIGNLFLDYTGHHILISLIPKSPGLLADFLYIHGNGPKVRRIEKFKDHEITSVAFNREYGTESSTGPILLGTNRGLIFETELTLEAEKPSYKKQVYDLGLGRPKYPINGLEFLRVPNTNQYLIIVAAPDYIFTFQETLRSDEKSLQAIFTGYVNGTQSHGFETAKTDLNYSVLKLYAQPGEKFASLWGWLCGSGIRHGRIAQSSITTEKFLLGDGLVPLDKDVEQRKHLSSEERRLSVPVSFVLTEYHVLLMYPDHITGICLLNQQVIYEEYFHEQMGKLLNIVRDQFTGSVYVYTEKMLFNYKICDEHRHVWQIYLGKGLYDLAEAHAGNAKNKNLVLESKAEAAIQTGNYKAAAEILADTNNAFEEVCLKFIDLQDKRPIITYLRKRLDKLSTENNEEQLMVLVTWLVDLYLTEINYPGRSKVEKEEWQIEYDEFMRQFSVVKFVRANRATIHKLIAQHADNHNLAQFAIANEDYEEVVLQHLAAEKYLDALNILRKQKDPELYYKYCPIIMEFIPHETIEVLKSQGRKFEVTKLIPTLITIDTPLHIAEVTKYLEYCIYNLCETNTSVHNYLVRLYAQHQPPKVIEYLETEGHDASLVHYDINYALCVCLQFKVHEACVFLYCLLELWYDALDVALGFDMALAKATASKPKDEETKSELWLRIVCHEIEGTNDVKKALDLLNECDLLRIEDLLPFFSDFEKIDDFKEPICKALKVYNQKIQELQHDMEECTKQSERVQNDLENIRERCLIIEGQEICNSCDTYLLVKPFFVFGCGHKFHADCLEKSVVPLLISEKSRKLTMLKQQLESMLTQSAAMAENSKELQKKREKLKHEIEGIVAADCPYCGLMIDTIDQPFVEDWDQVNVDWE</sequence>
<dbReference type="GO" id="GO:0006904">
    <property type="term" value="P:vesicle docking involved in exocytosis"/>
    <property type="evidence" value="ECO:0007669"/>
    <property type="project" value="TreeGrafter"/>
</dbReference>
<evidence type="ECO:0000256" key="1">
    <source>
        <dbReference type="ARBA" id="ARBA00004492"/>
    </source>
</evidence>
<keyword evidence="5" id="KW-0863">Zinc-finger</keyword>
<dbReference type="GO" id="GO:0030897">
    <property type="term" value="C:HOPS complex"/>
    <property type="evidence" value="ECO:0007669"/>
    <property type="project" value="TreeGrafter"/>
</dbReference>
<evidence type="ECO:0000256" key="6">
    <source>
        <dbReference type="ARBA" id="ARBA00022833"/>
    </source>
</evidence>
<dbReference type="GO" id="GO:0031902">
    <property type="term" value="C:late endosome membrane"/>
    <property type="evidence" value="ECO:0007669"/>
    <property type="project" value="UniProtKB-SubCell"/>
</dbReference>
<dbReference type="GO" id="GO:0007040">
    <property type="term" value="P:lysosome organization"/>
    <property type="evidence" value="ECO:0007669"/>
    <property type="project" value="TreeGrafter"/>
</dbReference>
<dbReference type="AlphaFoldDB" id="A0A1A9ZLN4"/>
<dbReference type="GO" id="GO:0007032">
    <property type="term" value="P:endosome organization"/>
    <property type="evidence" value="ECO:0007669"/>
    <property type="project" value="TreeGrafter"/>
</dbReference>
<protein>
    <recommendedName>
        <fullName evidence="3">Vacuolar protein sorting-associated protein 18 homolog</fullName>
    </recommendedName>
</protein>
<dbReference type="InterPro" id="IPR000547">
    <property type="entry name" value="Clathrin_H-chain/VPS_repeat"/>
</dbReference>
<name>A0A1A9ZLN4_GLOPL</name>
<dbReference type="InterPro" id="IPR058919">
    <property type="entry name" value="Pep3/Vps18_RING_C"/>
</dbReference>
<keyword evidence="7" id="KW-0472">Membrane</keyword>
<dbReference type="PROSITE" id="PS50236">
    <property type="entry name" value="CHCR"/>
    <property type="match status" value="1"/>
</dbReference>
<dbReference type="GO" id="GO:0048284">
    <property type="term" value="P:organelle fusion"/>
    <property type="evidence" value="ECO:0007669"/>
    <property type="project" value="TreeGrafter"/>
</dbReference>
<feature type="coiled-coil region" evidence="9">
    <location>
        <begin position="859"/>
        <end position="893"/>
    </location>
</feature>
<keyword evidence="6" id="KW-0862">Zinc</keyword>
<dbReference type="GO" id="GO:0008333">
    <property type="term" value="P:endosome to lysosome transport"/>
    <property type="evidence" value="ECO:0007669"/>
    <property type="project" value="TreeGrafter"/>
</dbReference>
<dbReference type="Pfam" id="PF05131">
    <property type="entry name" value="Pep3_Vps18"/>
    <property type="match status" value="1"/>
</dbReference>
<reference evidence="13" key="1">
    <citation type="submission" date="2014-03" db="EMBL/GenBank/DDBJ databases">
        <authorList>
            <person name="Aksoy S."/>
            <person name="Warren W."/>
            <person name="Wilson R.K."/>
        </authorList>
    </citation>
    <scope>NUCLEOTIDE SEQUENCE [LARGE SCALE GENOMIC DNA]</scope>
    <source>
        <strain evidence="13">IAEA</strain>
    </source>
</reference>
<keyword evidence="4" id="KW-0479">Metal-binding</keyword>
<accession>A0A1A9ZLN4</accession>